<dbReference type="InterPro" id="IPR011044">
    <property type="entry name" value="Quino_amine_DH_bsu"/>
</dbReference>
<dbReference type="Proteomes" id="UP000482487">
    <property type="component" value="Unassembled WGS sequence"/>
</dbReference>
<dbReference type="SUPFAM" id="SSF50969">
    <property type="entry name" value="YVTN repeat-like/Quinoprotein amine dehydrogenase"/>
    <property type="match status" value="1"/>
</dbReference>
<accession>A0A7C9MII2</accession>
<dbReference type="InterPro" id="IPR007788">
    <property type="entry name" value="QCT"/>
</dbReference>
<keyword evidence="2" id="KW-1185">Reference proteome</keyword>
<dbReference type="Pfam" id="PF05096">
    <property type="entry name" value="Glu_cyclase_2"/>
    <property type="match status" value="1"/>
</dbReference>
<evidence type="ECO:0000313" key="1">
    <source>
        <dbReference type="EMBL" id="MYL83168.1"/>
    </source>
</evidence>
<name>A0A7C9MII2_9BACT</name>
<dbReference type="EMBL" id="WVUD01000011">
    <property type="protein sequence ID" value="MYL83168.1"/>
    <property type="molecule type" value="Genomic_DNA"/>
</dbReference>
<dbReference type="AlphaFoldDB" id="A0A7C9MII2"/>
<sequence length="268" mass="28053">MFSTISHPLATALAVALLLVLPLGSRALAAAPVLPAVIKARLPHDPAAFTQGLLYHDGALYESTGLYGQSSLRRIDAATGKIVARRSLPASVFGEGLVLLNGLFYQLTWREGRVLTANPADLSPVGELPLPTEGWGVCALDGKLVVSDGSDTLTFYDPTAMTAVGSIAVTDAGTPVTRLNELELVAGRIWANVWGETRIAVIDPASGRVVAWVDCSGLRPGGVAAKLEMVLNGIASDPATGRVWVTGKHWSEIFEITTPGLPTGGVRP</sequence>
<evidence type="ECO:0000313" key="2">
    <source>
        <dbReference type="Proteomes" id="UP000482487"/>
    </source>
</evidence>
<dbReference type="OrthoDB" id="9783700at2"/>
<dbReference type="PANTHER" id="PTHR31270">
    <property type="entry name" value="GLUTAMINYL-PEPTIDE CYCLOTRANSFERASE"/>
    <property type="match status" value="1"/>
</dbReference>
<gene>
    <name evidence="1" type="ORF">GTA51_08465</name>
</gene>
<protein>
    <submittedName>
        <fullName evidence="1">Glutaminyl-peptide cyclotransferase</fullName>
    </submittedName>
</protein>
<dbReference type="InterPro" id="IPR015943">
    <property type="entry name" value="WD40/YVTN_repeat-like_dom_sf"/>
</dbReference>
<dbReference type="RefSeq" id="WP_160960263.1">
    <property type="nucleotide sequence ID" value="NZ_WVUD01000011.1"/>
</dbReference>
<dbReference type="PANTHER" id="PTHR31270:SF1">
    <property type="entry name" value="GLUTAMINYL-PEPTIDE CYCLOTRANSFERASE"/>
    <property type="match status" value="1"/>
</dbReference>
<proteinExistence type="predicted"/>
<organism evidence="1 2">
    <name type="scientific">Solidesulfovibrio aerotolerans</name>
    <dbReference type="NCBI Taxonomy" id="295255"/>
    <lineage>
        <taxon>Bacteria</taxon>
        <taxon>Pseudomonadati</taxon>
        <taxon>Thermodesulfobacteriota</taxon>
        <taxon>Desulfovibrionia</taxon>
        <taxon>Desulfovibrionales</taxon>
        <taxon>Desulfovibrionaceae</taxon>
        <taxon>Solidesulfovibrio</taxon>
    </lineage>
</organism>
<dbReference type="GO" id="GO:0016603">
    <property type="term" value="F:glutaminyl-peptide cyclotransferase activity"/>
    <property type="evidence" value="ECO:0007669"/>
    <property type="project" value="InterPro"/>
</dbReference>
<comment type="caution">
    <text evidence="1">The sequence shown here is derived from an EMBL/GenBank/DDBJ whole genome shotgun (WGS) entry which is preliminary data.</text>
</comment>
<dbReference type="Gene3D" id="2.130.10.10">
    <property type="entry name" value="YVTN repeat-like/Quinoprotein amine dehydrogenase"/>
    <property type="match status" value="1"/>
</dbReference>
<reference evidence="1 2" key="1">
    <citation type="submission" date="2020-01" db="EMBL/GenBank/DDBJ databases">
        <title>Genome sequence of Desulfovibrio aerotolerans DSM 16695(T).</title>
        <authorList>
            <person name="Karnachuk O."/>
            <person name="Avakyan M."/>
            <person name="Mardanov A."/>
            <person name="Kadnikov V."/>
            <person name="Ravin N."/>
        </authorList>
    </citation>
    <scope>NUCLEOTIDE SEQUENCE [LARGE SCALE GENOMIC DNA]</scope>
    <source>
        <strain evidence="1 2">DSM 16695</strain>
    </source>
</reference>
<keyword evidence="1" id="KW-0808">Transferase</keyword>